<dbReference type="InterPro" id="IPR001680">
    <property type="entry name" value="WD40_rpt"/>
</dbReference>
<dbReference type="FunFam" id="2.130.10.10:FF:000012">
    <property type="entry name" value="Putative pleiotropic regulator 1"/>
    <property type="match status" value="1"/>
</dbReference>
<feature type="repeat" description="WD" evidence="7">
    <location>
        <begin position="245"/>
        <end position="286"/>
    </location>
</feature>
<dbReference type="AlphaFoldDB" id="A0A4W6ERS9"/>
<dbReference type="PANTHER" id="PTHR19923:SF0">
    <property type="entry name" value="PLEIOTROPIC REGULATOR 1"/>
    <property type="match status" value="1"/>
</dbReference>
<dbReference type="CDD" id="cd00200">
    <property type="entry name" value="WD40"/>
    <property type="match status" value="1"/>
</dbReference>
<keyword evidence="9" id="KW-1185">Reference proteome</keyword>
<comment type="similarity">
    <text evidence="3">Belongs to the WD repeat PRL1/PRL2 family.</text>
</comment>
<dbReference type="PROSITE" id="PS50082">
    <property type="entry name" value="WD_REPEATS_2"/>
    <property type="match status" value="5"/>
</dbReference>
<dbReference type="GO" id="GO:0071011">
    <property type="term" value="C:precatalytic spliceosome"/>
    <property type="evidence" value="ECO:0007669"/>
    <property type="project" value="TreeGrafter"/>
</dbReference>
<organism evidence="8 9">
    <name type="scientific">Lates calcarifer</name>
    <name type="common">Barramundi</name>
    <name type="synonym">Holocentrus calcarifer</name>
    <dbReference type="NCBI Taxonomy" id="8187"/>
    <lineage>
        <taxon>Eukaryota</taxon>
        <taxon>Metazoa</taxon>
        <taxon>Chordata</taxon>
        <taxon>Craniata</taxon>
        <taxon>Vertebrata</taxon>
        <taxon>Euteleostomi</taxon>
        <taxon>Actinopterygii</taxon>
        <taxon>Neopterygii</taxon>
        <taxon>Teleostei</taxon>
        <taxon>Neoteleostei</taxon>
        <taxon>Acanthomorphata</taxon>
        <taxon>Carangaria</taxon>
        <taxon>Carangaria incertae sedis</taxon>
        <taxon>Centropomidae</taxon>
        <taxon>Lates</taxon>
    </lineage>
</organism>
<dbReference type="GO" id="GO:0071013">
    <property type="term" value="C:catalytic step 2 spliceosome"/>
    <property type="evidence" value="ECO:0007669"/>
    <property type="project" value="TreeGrafter"/>
</dbReference>
<dbReference type="Pfam" id="PF00400">
    <property type="entry name" value="WD40"/>
    <property type="match status" value="7"/>
</dbReference>
<reference evidence="8" key="3">
    <citation type="submission" date="2025-09" db="UniProtKB">
        <authorList>
            <consortium name="Ensembl"/>
        </authorList>
    </citation>
    <scope>IDENTIFICATION</scope>
</reference>
<feature type="repeat" description="WD" evidence="7">
    <location>
        <begin position="370"/>
        <end position="410"/>
    </location>
</feature>
<dbReference type="PROSITE" id="PS00678">
    <property type="entry name" value="WD_REPEATS_1"/>
    <property type="match status" value="2"/>
</dbReference>
<comment type="function">
    <text evidence="4">Involved in pre-mRNA splicing as component of the spliceosome. Component of the PRP19-CDC5L complex that forms an integral part of the spliceosome and is required for activating pre-mRNA splicing. As a component of the minor spliceosome, involved in the splicing of U12-type introns in pre-mRNAs.</text>
</comment>
<evidence type="ECO:0000256" key="6">
    <source>
        <dbReference type="ARBA" id="ARBA00073631"/>
    </source>
</evidence>
<sequence length="475" mass="52891">MTEDVQKHSVHTLVFRSLKRTHDMFVSDHAKSIALDDESHKVKMDVKLKAEYGAVLHMPVLKEGKDRVSHLPGSMQGHQNDPEYLITGTHAYPSGPGVALTADTKMHRNPSEGGVHSMALALPPSQSLMEGGGTRNSALMRKASTMPKPQWHPPWKLFRVISGHLGWVRSIAVEPGNQWFVTGSADRTIKIWDLASGKLKLSLTGHISTVRGVAVSSRSPYLFSCGEDKQVKCWDLEYNKVIRHYHGHLSAVYDLDLHPTIDVLVTCSRDATARVWDIRTKANVHTLTGHTNTVATVRCQSAEPQVITGSHDSTIRLWDLIAGKTRATLTNHKKSVRTLVLHPRQYTFASGSADNIKQWMFPDGNFIQNLSGHNAIINTLAVNSDGVLVSGADNGTIHMWDWRTGYNFQRIHAAVQPGSLDSESGIFACLFDHSESRLITAEADKTIKVYKEDDTATEESHPINWKPEILKRKRY</sequence>
<dbReference type="SMART" id="SM00320">
    <property type="entry name" value="WD40"/>
    <property type="match status" value="7"/>
</dbReference>
<keyword evidence="2" id="KW-0677">Repeat</keyword>
<feature type="repeat" description="WD" evidence="7">
    <location>
        <begin position="287"/>
        <end position="328"/>
    </location>
</feature>
<dbReference type="InterPro" id="IPR019775">
    <property type="entry name" value="WD40_repeat_CS"/>
</dbReference>
<evidence type="ECO:0000313" key="9">
    <source>
        <dbReference type="Proteomes" id="UP000314980"/>
    </source>
</evidence>
<dbReference type="InterPro" id="IPR020472">
    <property type="entry name" value="WD40_PAC1"/>
</dbReference>
<accession>A0A4W6ERS9</accession>
<dbReference type="PROSITE" id="PS50294">
    <property type="entry name" value="WD_REPEATS_REGION"/>
    <property type="match status" value="5"/>
</dbReference>
<keyword evidence="1 7" id="KW-0853">WD repeat</keyword>
<evidence type="ECO:0000256" key="3">
    <source>
        <dbReference type="ARBA" id="ARBA00025726"/>
    </source>
</evidence>
<evidence type="ECO:0000256" key="7">
    <source>
        <dbReference type="PROSITE-ProRule" id="PRU00221"/>
    </source>
</evidence>
<reference evidence="8" key="2">
    <citation type="submission" date="2025-08" db="UniProtKB">
        <authorList>
            <consortium name="Ensembl"/>
        </authorList>
    </citation>
    <scope>IDENTIFICATION</scope>
</reference>
<dbReference type="GeneTree" id="ENSGT00940000155316"/>
<dbReference type="Gene3D" id="2.130.10.10">
    <property type="entry name" value="YVTN repeat-like/Quinoprotein amine dehydrogenase"/>
    <property type="match status" value="1"/>
</dbReference>
<dbReference type="GO" id="GO:0000398">
    <property type="term" value="P:mRNA splicing, via spliceosome"/>
    <property type="evidence" value="ECO:0007669"/>
    <property type="project" value="InterPro"/>
</dbReference>
<feature type="repeat" description="WD" evidence="7">
    <location>
        <begin position="161"/>
        <end position="202"/>
    </location>
</feature>
<dbReference type="Proteomes" id="UP000314980">
    <property type="component" value="Unassembled WGS sequence"/>
</dbReference>
<name>A0A4W6ERS9_LATCA</name>
<evidence type="ECO:0000256" key="4">
    <source>
        <dbReference type="ARBA" id="ARBA00046238"/>
    </source>
</evidence>
<evidence type="ECO:0000256" key="2">
    <source>
        <dbReference type="ARBA" id="ARBA00022737"/>
    </source>
</evidence>
<evidence type="ECO:0000256" key="1">
    <source>
        <dbReference type="ARBA" id="ARBA00022574"/>
    </source>
</evidence>
<protein>
    <recommendedName>
        <fullName evidence="6">Pleiotropic regulator 1</fullName>
    </recommendedName>
</protein>
<dbReference type="Ensembl" id="ENSLCAT00010042929.1">
    <property type="protein sequence ID" value="ENSLCAP00010041886.1"/>
    <property type="gene ID" value="ENSLCAG00010019584.1"/>
</dbReference>
<reference evidence="9" key="1">
    <citation type="submission" date="2015-09" db="EMBL/GenBank/DDBJ databases">
        <authorList>
            <person name="Sai Rama Sridatta P."/>
        </authorList>
    </citation>
    <scope>NUCLEOTIDE SEQUENCE [LARGE SCALE GENOMIC DNA]</scope>
</reference>
<comment type="subunit">
    <text evidence="5">Identified in the spliceosome C complex. Component of the PRP19-CDC5L splicing complex composed of a core complex comprising a homotetramer of PRPF19, CDC5L, PLRG1 and BCAS2, and at least three less stably associated proteins CTNNBL1, CWC15 and HSPA8. Interacts (via its WD40 repeat domain) directly with CDC5L (via its C-terminal); the interaction is required for mRNA splicing but not for spliceosome assembly. Component of the minor spliceosome, which splices U12-type introns. Within this complex, interacts with CRIPT. Also interacts directly in the complex with BCAS2 and PRPF19. Interacts with USB1.</text>
</comment>
<dbReference type="SUPFAM" id="SSF50978">
    <property type="entry name" value="WD40 repeat-like"/>
    <property type="match status" value="1"/>
</dbReference>
<dbReference type="GO" id="GO:0000974">
    <property type="term" value="C:Prp19 complex"/>
    <property type="evidence" value="ECO:0007669"/>
    <property type="project" value="TreeGrafter"/>
</dbReference>
<proteinExistence type="inferred from homology"/>
<gene>
    <name evidence="8" type="primary">PLRG1</name>
</gene>
<dbReference type="PANTHER" id="PTHR19923">
    <property type="entry name" value="WD40 REPEAT PROTEINPRL1/PRL2-RELATED"/>
    <property type="match status" value="1"/>
</dbReference>
<evidence type="ECO:0000256" key="5">
    <source>
        <dbReference type="ARBA" id="ARBA00062641"/>
    </source>
</evidence>
<feature type="repeat" description="WD" evidence="7">
    <location>
        <begin position="203"/>
        <end position="244"/>
    </location>
</feature>
<dbReference type="InterPro" id="IPR045241">
    <property type="entry name" value="Prp46/PLRG1-like"/>
</dbReference>
<dbReference type="PRINTS" id="PR00320">
    <property type="entry name" value="GPROTEINBRPT"/>
</dbReference>
<evidence type="ECO:0000313" key="8">
    <source>
        <dbReference type="Ensembl" id="ENSLCAP00010041886.1"/>
    </source>
</evidence>
<dbReference type="InterPro" id="IPR015943">
    <property type="entry name" value="WD40/YVTN_repeat-like_dom_sf"/>
</dbReference>
<dbReference type="InterPro" id="IPR036322">
    <property type="entry name" value="WD40_repeat_dom_sf"/>
</dbReference>